<dbReference type="OrthoDB" id="73890at2759"/>
<organism evidence="2 3">
    <name type="scientific">Pseudozyma flocculosa PF-1</name>
    <dbReference type="NCBI Taxonomy" id="1277687"/>
    <lineage>
        <taxon>Eukaryota</taxon>
        <taxon>Fungi</taxon>
        <taxon>Dikarya</taxon>
        <taxon>Basidiomycota</taxon>
        <taxon>Ustilaginomycotina</taxon>
        <taxon>Ustilaginomycetes</taxon>
        <taxon>Ustilaginales</taxon>
        <taxon>Ustilaginaceae</taxon>
        <taxon>Pseudozyma</taxon>
    </lineage>
</organism>
<dbReference type="GO" id="GO:0032299">
    <property type="term" value="C:ribonuclease H2 complex"/>
    <property type="evidence" value="ECO:0007669"/>
    <property type="project" value="InterPro"/>
</dbReference>
<feature type="compositionally biased region" description="Acidic residues" evidence="1">
    <location>
        <begin position="162"/>
        <end position="179"/>
    </location>
</feature>
<proteinExistence type="predicted"/>
<dbReference type="AlphaFoldDB" id="A0A061H514"/>
<gene>
    <name evidence="2" type="ORF">PFL1_05339</name>
</gene>
<dbReference type="Proteomes" id="UP000053664">
    <property type="component" value="Unassembled WGS sequence"/>
</dbReference>
<dbReference type="EMBL" id="KE361641">
    <property type="protein sequence ID" value="EPQ27055.1"/>
    <property type="molecule type" value="Genomic_DNA"/>
</dbReference>
<dbReference type="Pfam" id="PF08615">
    <property type="entry name" value="RNase_H2_suC"/>
    <property type="match status" value="1"/>
</dbReference>
<dbReference type="KEGG" id="pfp:PFL1_05339"/>
<dbReference type="GeneID" id="19319432"/>
<dbReference type="RefSeq" id="XP_007881062.1">
    <property type="nucleotide sequence ID" value="XM_007882871.1"/>
</dbReference>
<sequence length="273" mass="29089">MTVSLLPPPLYLDASSEAGGLPPVQANLMPFHIDYSGPAPIDAFMVLRQAEGHEDETPGAESHDPTAVTAKPTAESLVSAFRGRTIQSTQLPLPKGYVGRIVSASTSVVPSATPASSGPEVDPDRPSSAKKARLDAAASSRAQRNRLPPPPKPAKMQRFSMDDEDDDEQEEDEEEDEDHDERAEAGNGLDGLPTQGRDGAGNDGDDDPEPAQLASPAEPAQPEVRQMLRPIAAMADDAIRVWGPDGPVDRGDDVFFRTVEEWVGVVCAEIHAD</sequence>
<dbReference type="PANTHER" id="PTHR47204:SF1">
    <property type="entry name" value="RIBONUCLEASE H2 SUBUNIT C"/>
    <property type="match status" value="1"/>
</dbReference>
<protein>
    <submittedName>
        <fullName evidence="2">Uncharacterized protein</fullName>
    </submittedName>
</protein>
<name>A0A061H514_9BASI</name>
<feature type="compositionally biased region" description="Low complexity" evidence="1">
    <location>
        <begin position="107"/>
        <end position="117"/>
    </location>
</feature>
<reference evidence="2 3" key="1">
    <citation type="journal article" date="2013" name="Plant Cell">
        <title>The transition from a phytopathogenic smut ancestor to an anamorphic biocontrol agent deciphered by comparative whole-genome analysis.</title>
        <authorList>
            <person name="Lefebvre F."/>
            <person name="Joly D.L."/>
            <person name="Labbe C."/>
            <person name="Teichmann B."/>
            <person name="Linning R."/>
            <person name="Belzile F."/>
            <person name="Bakkeren G."/>
            <person name="Belanger R.R."/>
        </authorList>
    </citation>
    <scope>NUCLEOTIDE SEQUENCE [LARGE SCALE GENOMIC DNA]</scope>
    <source>
        <strain evidence="2 3">PF-1</strain>
    </source>
</reference>
<dbReference type="HOGENOM" id="CLU_067643_0_0_1"/>
<dbReference type="PANTHER" id="PTHR47204">
    <property type="entry name" value="OS02G0168900 PROTEIN"/>
    <property type="match status" value="1"/>
</dbReference>
<evidence type="ECO:0000313" key="3">
    <source>
        <dbReference type="Proteomes" id="UP000053664"/>
    </source>
</evidence>
<dbReference type="Gene3D" id="2.40.128.680">
    <property type="match status" value="1"/>
</dbReference>
<evidence type="ECO:0000313" key="2">
    <source>
        <dbReference type="EMBL" id="EPQ27055.1"/>
    </source>
</evidence>
<evidence type="ECO:0000256" key="1">
    <source>
        <dbReference type="SAM" id="MobiDB-lite"/>
    </source>
</evidence>
<feature type="region of interest" description="Disordered" evidence="1">
    <location>
        <begin position="107"/>
        <end position="226"/>
    </location>
</feature>
<dbReference type="eggNOG" id="KOG3467">
    <property type="taxonomic scope" value="Eukaryota"/>
</dbReference>
<dbReference type="GO" id="GO:0006401">
    <property type="term" value="P:RNA catabolic process"/>
    <property type="evidence" value="ECO:0007669"/>
    <property type="project" value="InterPro"/>
</dbReference>
<dbReference type="InterPro" id="IPR013924">
    <property type="entry name" value="RNase_H2_suC"/>
</dbReference>
<accession>A0A061H514</accession>